<keyword evidence="1" id="KW-0677">Repeat</keyword>
<evidence type="ECO:0000256" key="1">
    <source>
        <dbReference type="ARBA" id="ARBA00022737"/>
    </source>
</evidence>
<dbReference type="EMBL" id="FQUS01000021">
    <property type="protein sequence ID" value="SHG20460.1"/>
    <property type="molecule type" value="Genomic_DNA"/>
</dbReference>
<organism evidence="4 5">
    <name type="scientific">Fodinibius roseus</name>
    <dbReference type="NCBI Taxonomy" id="1194090"/>
    <lineage>
        <taxon>Bacteria</taxon>
        <taxon>Pseudomonadati</taxon>
        <taxon>Balneolota</taxon>
        <taxon>Balneolia</taxon>
        <taxon>Balneolales</taxon>
        <taxon>Balneolaceae</taxon>
        <taxon>Fodinibius</taxon>
    </lineage>
</organism>
<dbReference type="InterPro" id="IPR011990">
    <property type="entry name" value="TPR-like_helical_dom_sf"/>
</dbReference>
<dbReference type="InterPro" id="IPR019734">
    <property type="entry name" value="TPR_rpt"/>
</dbReference>
<feature type="repeat" description="TPR" evidence="3">
    <location>
        <begin position="125"/>
        <end position="158"/>
    </location>
</feature>
<evidence type="ECO:0000256" key="3">
    <source>
        <dbReference type="PROSITE-ProRule" id="PRU00339"/>
    </source>
</evidence>
<dbReference type="SUPFAM" id="SSF48452">
    <property type="entry name" value="TPR-like"/>
    <property type="match status" value="1"/>
</dbReference>
<evidence type="ECO:0000313" key="4">
    <source>
        <dbReference type="EMBL" id="SHG20460.1"/>
    </source>
</evidence>
<dbReference type="InterPro" id="IPR050498">
    <property type="entry name" value="Ycf3"/>
</dbReference>
<dbReference type="OrthoDB" id="955869at2"/>
<feature type="repeat" description="TPR" evidence="3">
    <location>
        <begin position="91"/>
        <end position="124"/>
    </location>
</feature>
<dbReference type="PROSITE" id="PS50005">
    <property type="entry name" value="TPR"/>
    <property type="match status" value="3"/>
</dbReference>
<keyword evidence="2 3" id="KW-0802">TPR repeat</keyword>
<dbReference type="PANTHER" id="PTHR44858">
    <property type="entry name" value="TETRATRICOPEPTIDE REPEAT PROTEIN 6"/>
    <property type="match status" value="1"/>
</dbReference>
<keyword evidence="5" id="KW-1185">Reference proteome</keyword>
<dbReference type="AlphaFoldDB" id="A0A1M5HX71"/>
<accession>A0A1M5HX71</accession>
<dbReference type="PANTHER" id="PTHR44858:SF1">
    <property type="entry name" value="UDP-N-ACETYLGLUCOSAMINE--PEPTIDE N-ACETYLGLUCOSAMINYLTRANSFERASE SPINDLY-RELATED"/>
    <property type="match status" value="1"/>
</dbReference>
<proteinExistence type="predicted"/>
<feature type="repeat" description="TPR" evidence="3">
    <location>
        <begin position="180"/>
        <end position="213"/>
    </location>
</feature>
<dbReference type="Gene3D" id="1.25.40.10">
    <property type="entry name" value="Tetratricopeptide repeat domain"/>
    <property type="match status" value="1"/>
</dbReference>
<dbReference type="SMART" id="SM00028">
    <property type="entry name" value="TPR"/>
    <property type="match status" value="3"/>
</dbReference>
<dbReference type="Proteomes" id="UP000184041">
    <property type="component" value="Unassembled WGS sequence"/>
</dbReference>
<evidence type="ECO:0000256" key="2">
    <source>
        <dbReference type="ARBA" id="ARBA00022803"/>
    </source>
</evidence>
<reference evidence="4 5" key="1">
    <citation type="submission" date="2016-11" db="EMBL/GenBank/DDBJ databases">
        <authorList>
            <person name="Jaros S."/>
            <person name="Januszkiewicz K."/>
            <person name="Wedrychowicz H."/>
        </authorList>
    </citation>
    <scope>NUCLEOTIDE SEQUENCE [LARGE SCALE GENOMIC DNA]</scope>
    <source>
        <strain evidence="4 5">DSM 21986</strain>
    </source>
</reference>
<evidence type="ECO:0000313" key="5">
    <source>
        <dbReference type="Proteomes" id="UP000184041"/>
    </source>
</evidence>
<protein>
    <submittedName>
        <fullName evidence="4">Tetratricopeptide repeat-containing protein</fullName>
    </submittedName>
</protein>
<dbReference type="InterPro" id="IPR013105">
    <property type="entry name" value="TPR_2"/>
</dbReference>
<name>A0A1M5HX71_9BACT</name>
<sequence length="344" mass="39298">MAELPIIEYIHYPNVIIMKYSILIVTSSILFAYACSSGDRPLEEFSNPPYQAISALGDTLYAPPLDPDTESRFETELQTAEAEYRSRPDDADAILSYGRHTAHLGNYQKAVAIFSDGIEKHPGDARFYRHRGHRYITLREFDKAIEDFKRASELVLSTDDQPESAETTGENDENRSALQSNIWYHLGLAYYLTAQYEEAQNAYEECLRHSSTDDMRAAASHWLYMTLRRAGKDEMAGNILEPITEDMNIVENKSHHQLLMVFKGIFKPDMLLADAQDSDTLENTTVGYGLGNWHLINGRKDRAHELFHNVYEGDQWQEPGYIAAEMELKRLSGEWLAAGPFWVR</sequence>
<dbReference type="STRING" id="1194090.SAMN05443144_12150"/>
<dbReference type="Pfam" id="PF07719">
    <property type="entry name" value="TPR_2"/>
    <property type="match status" value="1"/>
</dbReference>
<gene>
    <name evidence="4" type="ORF">SAMN05443144_12150</name>
</gene>